<feature type="compositionally biased region" description="Basic and acidic residues" evidence="2">
    <location>
        <begin position="210"/>
        <end position="227"/>
    </location>
</feature>
<keyword evidence="5" id="KW-1185">Reference proteome</keyword>
<evidence type="ECO:0000256" key="2">
    <source>
        <dbReference type="SAM" id="MobiDB-lite"/>
    </source>
</evidence>
<reference evidence="4" key="1">
    <citation type="submission" date="2023-01" db="EMBL/GenBank/DDBJ databases">
        <title>Genome assembly of the deep-sea coral Lophelia pertusa.</title>
        <authorList>
            <person name="Herrera S."/>
            <person name="Cordes E."/>
        </authorList>
    </citation>
    <scope>NUCLEOTIDE SEQUENCE</scope>
    <source>
        <strain evidence="4">USNM1676648</strain>
        <tissue evidence="4">Polyp</tissue>
    </source>
</reference>
<name>A0A9W9YB75_9CNID</name>
<keyword evidence="1" id="KW-0863">Zinc-finger</keyword>
<dbReference type="AlphaFoldDB" id="A0A9W9YB75"/>
<feature type="region of interest" description="Disordered" evidence="2">
    <location>
        <begin position="55"/>
        <end position="74"/>
    </location>
</feature>
<dbReference type="PROSITE" id="PS50157">
    <property type="entry name" value="ZINC_FINGER_C2H2_2"/>
    <property type="match status" value="1"/>
</dbReference>
<dbReference type="OrthoDB" id="5981599at2759"/>
<dbReference type="InterPro" id="IPR013087">
    <property type="entry name" value="Znf_C2H2_type"/>
</dbReference>
<comment type="caution">
    <text evidence="4">The sequence shown here is derived from an EMBL/GenBank/DDBJ whole genome shotgun (WGS) entry which is preliminary data.</text>
</comment>
<evidence type="ECO:0000259" key="3">
    <source>
        <dbReference type="PROSITE" id="PS50157"/>
    </source>
</evidence>
<protein>
    <recommendedName>
        <fullName evidence="3">C2H2-type domain-containing protein</fullName>
    </recommendedName>
</protein>
<dbReference type="GO" id="GO:0008270">
    <property type="term" value="F:zinc ion binding"/>
    <property type="evidence" value="ECO:0007669"/>
    <property type="project" value="UniProtKB-KW"/>
</dbReference>
<dbReference type="EMBL" id="MU827790">
    <property type="protein sequence ID" value="KAJ7331141.1"/>
    <property type="molecule type" value="Genomic_DNA"/>
</dbReference>
<keyword evidence="1" id="KW-0862">Zinc</keyword>
<evidence type="ECO:0000313" key="5">
    <source>
        <dbReference type="Proteomes" id="UP001163046"/>
    </source>
</evidence>
<sequence length="227" mass="25897">MADNVSELYLFGDDFEAILDILEEDEEFEEQCEAAVSDIQATDIVCKDCGKKYKTRGGYERHRTSKHDDQQQSQMPLTPSVLAEIVNNAVNKVKESRVFAASLRNEFSAYRYVQLEEGTAEFSSNTTGRLQRVDITSITHKSITDSYLISSFQNMVSDAELVPTSCVSKDVLHSIVKLYVRVRAFSFAKDIIQQHKMKLKQTKRQGSSQRHQEELRRANTTEAELEK</sequence>
<feature type="region of interest" description="Disordered" evidence="2">
    <location>
        <begin position="198"/>
        <end position="227"/>
    </location>
</feature>
<dbReference type="PROSITE" id="PS00028">
    <property type="entry name" value="ZINC_FINGER_C2H2_1"/>
    <property type="match status" value="1"/>
</dbReference>
<feature type="domain" description="C2H2-type" evidence="3">
    <location>
        <begin position="44"/>
        <end position="72"/>
    </location>
</feature>
<evidence type="ECO:0000256" key="1">
    <source>
        <dbReference type="PROSITE-ProRule" id="PRU00042"/>
    </source>
</evidence>
<gene>
    <name evidence="4" type="ORF">OS493_020843</name>
</gene>
<organism evidence="4 5">
    <name type="scientific">Desmophyllum pertusum</name>
    <dbReference type="NCBI Taxonomy" id="174260"/>
    <lineage>
        <taxon>Eukaryota</taxon>
        <taxon>Metazoa</taxon>
        <taxon>Cnidaria</taxon>
        <taxon>Anthozoa</taxon>
        <taxon>Hexacorallia</taxon>
        <taxon>Scleractinia</taxon>
        <taxon>Caryophylliina</taxon>
        <taxon>Caryophylliidae</taxon>
        <taxon>Desmophyllum</taxon>
    </lineage>
</organism>
<evidence type="ECO:0000313" key="4">
    <source>
        <dbReference type="EMBL" id="KAJ7331141.1"/>
    </source>
</evidence>
<dbReference type="Proteomes" id="UP001163046">
    <property type="component" value="Unassembled WGS sequence"/>
</dbReference>
<keyword evidence="1" id="KW-0479">Metal-binding</keyword>
<proteinExistence type="predicted"/>
<accession>A0A9W9YB75</accession>
<feature type="compositionally biased region" description="Basic and acidic residues" evidence="2">
    <location>
        <begin position="55"/>
        <end position="70"/>
    </location>
</feature>